<evidence type="ECO:0000256" key="2">
    <source>
        <dbReference type="ARBA" id="ARBA00001911"/>
    </source>
</evidence>
<dbReference type="InterPro" id="IPR030960">
    <property type="entry name" value="DHQS/DOIS_N"/>
</dbReference>
<evidence type="ECO:0000256" key="1">
    <source>
        <dbReference type="ARBA" id="ARBA00001393"/>
    </source>
</evidence>
<keyword evidence="9 18" id="KW-0963">Cytoplasm</keyword>
<dbReference type="EMBL" id="CP016786">
    <property type="protein sequence ID" value="ASW43510.1"/>
    <property type="molecule type" value="Genomic_DNA"/>
</dbReference>
<accession>A0A343JDA2</accession>
<dbReference type="GO" id="GO:0009073">
    <property type="term" value="P:aromatic amino acid family biosynthetic process"/>
    <property type="evidence" value="ECO:0007669"/>
    <property type="project" value="UniProtKB-KW"/>
</dbReference>
<dbReference type="Gene3D" id="3.40.50.1970">
    <property type="match status" value="1"/>
</dbReference>
<evidence type="ECO:0000259" key="19">
    <source>
        <dbReference type="Pfam" id="PF01761"/>
    </source>
</evidence>
<comment type="cofactor">
    <cofactor evidence="2 18">
        <name>NAD(+)</name>
        <dbReference type="ChEBI" id="CHEBI:57540"/>
    </cofactor>
</comment>
<keyword evidence="13 18" id="KW-0862">Zinc</keyword>
<feature type="domain" description="3-dehydroquinate synthase N-terminal" evidence="19">
    <location>
        <begin position="75"/>
        <end position="186"/>
    </location>
</feature>
<dbReference type="CDD" id="cd08195">
    <property type="entry name" value="DHQS"/>
    <property type="match status" value="1"/>
</dbReference>
<dbReference type="KEGG" id="cia:BEN51_08450"/>
<dbReference type="InterPro" id="IPR056179">
    <property type="entry name" value="DHQS_C"/>
</dbReference>
<evidence type="ECO:0000256" key="9">
    <source>
        <dbReference type="ARBA" id="ARBA00022490"/>
    </source>
</evidence>
<dbReference type="UniPathway" id="UPA00053">
    <property type="reaction ID" value="UER00085"/>
</dbReference>
<evidence type="ECO:0000256" key="11">
    <source>
        <dbReference type="ARBA" id="ARBA00022723"/>
    </source>
</evidence>
<evidence type="ECO:0000256" key="7">
    <source>
        <dbReference type="ARBA" id="ARBA00013031"/>
    </source>
</evidence>
<evidence type="ECO:0000256" key="15">
    <source>
        <dbReference type="ARBA" id="ARBA00023141"/>
    </source>
</evidence>
<dbReference type="EC" id="4.2.3.4" evidence="7 18"/>
<comment type="subcellular location">
    <subcellularLocation>
        <location evidence="4 18">Cytoplasm</location>
    </subcellularLocation>
</comment>
<proteinExistence type="inferred from homology"/>
<dbReference type="Gene3D" id="1.20.1090.10">
    <property type="entry name" value="Dehydroquinate synthase-like - alpha domain"/>
    <property type="match status" value="1"/>
</dbReference>
<evidence type="ECO:0000256" key="8">
    <source>
        <dbReference type="ARBA" id="ARBA00017684"/>
    </source>
</evidence>
<feature type="binding site" evidence="18">
    <location>
        <begin position="113"/>
        <end position="117"/>
    </location>
    <ligand>
        <name>NAD(+)</name>
        <dbReference type="ChEBI" id="CHEBI:57540"/>
    </ligand>
</feature>
<dbReference type="HAMAP" id="MF_00110">
    <property type="entry name" value="DHQ_synthase"/>
    <property type="match status" value="1"/>
</dbReference>
<feature type="binding site" evidence="18">
    <location>
        <begin position="79"/>
        <end position="84"/>
    </location>
    <ligand>
        <name>NAD(+)</name>
        <dbReference type="ChEBI" id="CHEBI:57540"/>
    </ligand>
</feature>
<dbReference type="GO" id="GO:0009423">
    <property type="term" value="P:chorismate biosynthetic process"/>
    <property type="evidence" value="ECO:0007669"/>
    <property type="project" value="UniProtKB-UniRule"/>
</dbReference>
<evidence type="ECO:0000256" key="5">
    <source>
        <dbReference type="ARBA" id="ARBA00004661"/>
    </source>
</evidence>
<evidence type="ECO:0000256" key="13">
    <source>
        <dbReference type="ARBA" id="ARBA00022833"/>
    </source>
</evidence>
<sequence>MQLEGKFKLKLEVNLKENSYSINIEKDILNKISEKIREVFKGDKVFIITDRIVDKYYGDKVLNNLLEAGYKAKKLVLKEGEATKSFNTLPLVYDELLNFKFTRSDLIIALGGGVIGDLAGFIASTYLRGVPFVQCPTTLLAQVDSSVGGKVGVDLDKGKNLVGSFYHPKKVLIDPIVLETLTDRVFSDGMAEVIKYGCIKDRQFFYKLLNYKNKEDVMHNIEYIIHTCCKIKAQVVEKDEKDTGERMLLNFGHTIGHAIEQYYNYDKYTHGEAVAIGMYIISKISEKYTITKEGTSEAIKEILIKYKLPYNLDIDIKELIKTIELDKKNLGKTLNIIALKEIGESFIYKTKKEFFL</sequence>
<keyword evidence="10 18" id="KW-0028">Amino-acid biosynthesis</keyword>
<dbReference type="GO" id="GO:0000166">
    <property type="term" value="F:nucleotide binding"/>
    <property type="evidence" value="ECO:0007669"/>
    <property type="project" value="UniProtKB-KW"/>
</dbReference>
<dbReference type="GO" id="GO:0003856">
    <property type="term" value="F:3-dehydroquinate synthase activity"/>
    <property type="evidence" value="ECO:0007669"/>
    <property type="project" value="UniProtKB-UniRule"/>
</dbReference>
<reference evidence="21 22" key="1">
    <citation type="submission" date="2016-08" db="EMBL/GenBank/DDBJ databases">
        <title>Complete Genome Sequence Of The Indigo Reducing Clostridium isatidis DSM15098.</title>
        <authorList>
            <person name="Little G.T."/>
            <person name="Minton N.P."/>
        </authorList>
    </citation>
    <scope>NUCLEOTIDE SEQUENCE [LARGE SCALE GENOMIC DNA]</scope>
    <source>
        <strain evidence="21 22">DSM 15098</strain>
    </source>
</reference>
<keyword evidence="11 18" id="KW-0479">Metal-binding</keyword>
<dbReference type="GO" id="GO:0046872">
    <property type="term" value="F:metal ion binding"/>
    <property type="evidence" value="ECO:0007669"/>
    <property type="project" value="UniProtKB-KW"/>
</dbReference>
<name>A0A343JDA2_9CLOT</name>
<feature type="binding site" evidence="18">
    <location>
        <position position="192"/>
    </location>
    <ligand>
        <name>Zn(2+)</name>
        <dbReference type="ChEBI" id="CHEBI:29105"/>
    </ligand>
</feature>
<feature type="domain" description="3-dehydroquinate synthase C-terminal" evidence="20">
    <location>
        <begin position="189"/>
        <end position="329"/>
    </location>
</feature>
<comment type="caution">
    <text evidence="18">Lacks conserved residue(s) required for the propagation of feature annotation.</text>
</comment>
<feature type="binding site" evidence="18">
    <location>
        <begin position="137"/>
        <end position="138"/>
    </location>
    <ligand>
        <name>NAD(+)</name>
        <dbReference type="ChEBI" id="CHEBI:57540"/>
    </ligand>
</feature>
<keyword evidence="15 18" id="KW-0057">Aromatic amino acid biosynthesis</keyword>
<keyword evidence="17 18" id="KW-0170">Cobalt</keyword>
<dbReference type="FunFam" id="3.40.50.1970:FF:000007">
    <property type="entry name" value="Pentafunctional AROM polypeptide"/>
    <property type="match status" value="1"/>
</dbReference>
<dbReference type="Pfam" id="PF24621">
    <property type="entry name" value="DHQS_C"/>
    <property type="match status" value="1"/>
</dbReference>
<gene>
    <name evidence="18" type="primary">aroB</name>
    <name evidence="21" type="ORF">BEN51_08450</name>
</gene>
<comment type="similarity">
    <text evidence="6 18">Belongs to the sugar phosphate cyclases superfamily. Dehydroquinate synthase family.</text>
</comment>
<evidence type="ECO:0000313" key="21">
    <source>
        <dbReference type="EMBL" id="ASW43510.1"/>
    </source>
</evidence>
<comment type="catalytic activity">
    <reaction evidence="1 18">
        <text>7-phospho-2-dehydro-3-deoxy-D-arabino-heptonate = 3-dehydroquinate + phosphate</text>
        <dbReference type="Rhea" id="RHEA:21968"/>
        <dbReference type="ChEBI" id="CHEBI:32364"/>
        <dbReference type="ChEBI" id="CHEBI:43474"/>
        <dbReference type="ChEBI" id="CHEBI:58394"/>
        <dbReference type="EC" id="4.2.3.4"/>
    </reaction>
</comment>
<dbReference type="InterPro" id="IPR030963">
    <property type="entry name" value="DHQ_synth_fam"/>
</dbReference>
<dbReference type="OrthoDB" id="9806583at2"/>
<dbReference type="NCBIfam" id="TIGR01357">
    <property type="entry name" value="aroB"/>
    <property type="match status" value="1"/>
</dbReference>
<comment type="cofactor">
    <cofactor evidence="18">
        <name>Co(2+)</name>
        <dbReference type="ChEBI" id="CHEBI:48828"/>
    </cofactor>
    <cofactor evidence="18">
        <name>Zn(2+)</name>
        <dbReference type="ChEBI" id="CHEBI:29105"/>
    </cofactor>
    <text evidence="18">Binds 1 divalent metal cation per subunit. Can use either Co(2+) or Zn(2+).</text>
</comment>
<dbReference type="PIRSF" id="PIRSF001455">
    <property type="entry name" value="DHQ_synth"/>
    <property type="match status" value="1"/>
</dbReference>
<evidence type="ECO:0000256" key="16">
    <source>
        <dbReference type="ARBA" id="ARBA00023239"/>
    </source>
</evidence>
<dbReference type="AlphaFoldDB" id="A0A343JDA2"/>
<dbReference type="PANTHER" id="PTHR43622">
    <property type="entry name" value="3-DEHYDROQUINATE SYNTHASE"/>
    <property type="match status" value="1"/>
</dbReference>
<comment type="pathway">
    <text evidence="5 18">Metabolic intermediate biosynthesis; chorismate biosynthesis; chorismate from D-erythrose 4-phosphate and phosphoenolpyruvate: step 2/7.</text>
</comment>
<dbReference type="SUPFAM" id="SSF56796">
    <property type="entry name" value="Dehydroquinate synthase-like"/>
    <property type="match status" value="1"/>
</dbReference>
<comment type="cofactor">
    <cofactor evidence="3">
        <name>Zn(2+)</name>
        <dbReference type="ChEBI" id="CHEBI:29105"/>
    </cofactor>
</comment>
<feature type="binding site" evidence="18">
    <location>
        <position position="253"/>
    </location>
    <ligand>
        <name>Zn(2+)</name>
        <dbReference type="ChEBI" id="CHEBI:29105"/>
    </ligand>
</feature>
<dbReference type="InterPro" id="IPR050071">
    <property type="entry name" value="Dehydroquinate_synthase"/>
</dbReference>
<evidence type="ECO:0000256" key="3">
    <source>
        <dbReference type="ARBA" id="ARBA00001947"/>
    </source>
</evidence>
<keyword evidence="12 18" id="KW-0547">Nucleotide-binding</keyword>
<keyword evidence="14 18" id="KW-0520">NAD</keyword>
<evidence type="ECO:0000256" key="10">
    <source>
        <dbReference type="ARBA" id="ARBA00022605"/>
    </source>
</evidence>
<keyword evidence="16 18" id="KW-0456">Lyase</keyword>
<keyword evidence="22" id="KW-1185">Reference proteome</keyword>
<evidence type="ECO:0000256" key="14">
    <source>
        <dbReference type="ARBA" id="ARBA00023027"/>
    </source>
</evidence>
<organism evidence="21 22">
    <name type="scientific">Clostridium isatidis</name>
    <dbReference type="NCBI Taxonomy" id="182773"/>
    <lineage>
        <taxon>Bacteria</taxon>
        <taxon>Bacillati</taxon>
        <taxon>Bacillota</taxon>
        <taxon>Clostridia</taxon>
        <taxon>Eubacteriales</taxon>
        <taxon>Clostridiaceae</taxon>
        <taxon>Clostridium</taxon>
    </lineage>
</organism>
<evidence type="ECO:0000256" key="18">
    <source>
        <dbReference type="HAMAP-Rule" id="MF_00110"/>
    </source>
</evidence>
<feature type="binding site" evidence="18">
    <location>
        <position position="159"/>
    </location>
    <ligand>
        <name>NAD(+)</name>
        <dbReference type="ChEBI" id="CHEBI:57540"/>
    </ligand>
</feature>
<dbReference type="GO" id="GO:0008652">
    <property type="term" value="P:amino acid biosynthetic process"/>
    <property type="evidence" value="ECO:0007669"/>
    <property type="project" value="UniProtKB-KW"/>
</dbReference>
<dbReference type="GO" id="GO:0005737">
    <property type="term" value="C:cytoplasm"/>
    <property type="evidence" value="ECO:0007669"/>
    <property type="project" value="UniProtKB-SubCell"/>
</dbReference>
<dbReference type="Pfam" id="PF01761">
    <property type="entry name" value="DHQ_synthase"/>
    <property type="match status" value="1"/>
</dbReference>
<protein>
    <recommendedName>
        <fullName evidence="8 18">3-dehydroquinate synthase</fullName>
        <shortName evidence="18">DHQS</shortName>
        <ecNumber evidence="7 18">4.2.3.4</ecNumber>
    </recommendedName>
</protein>
<evidence type="ECO:0000256" key="12">
    <source>
        <dbReference type="ARBA" id="ARBA00022741"/>
    </source>
</evidence>
<dbReference type="PANTHER" id="PTHR43622:SF7">
    <property type="entry name" value="3-DEHYDROQUINATE SYNTHASE, CHLOROPLASTIC"/>
    <property type="match status" value="1"/>
</dbReference>
<dbReference type="InterPro" id="IPR016037">
    <property type="entry name" value="DHQ_synth_AroB"/>
</dbReference>
<comment type="function">
    <text evidence="18">Catalyzes the conversion of 3-deoxy-D-arabino-heptulosonate 7-phosphate (DAHP) to dehydroquinate (DHQ).</text>
</comment>
<evidence type="ECO:0000256" key="6">
    <source>
        <dbReference type="ARBA" id="ARBA00005412"/>
    </source>
</evidence>
<evidence type="ECO:0000256" key="17">
    <source>
        <dbReference type="ARBA" id="ARBA00023285"/>
    </source>
</evidence>
<feature type="binding site" evidence="18">
    <location>
        <position position="270"/>
    </location>
    <ligand>
        <name>Zn(2+)</name>
        <dbReference type="ChEBI" id="CHEBI:29105"/>
    </ligand>
</feature>
<evidence type="ECO:0000256" key="4">
    <source>
        <dbReference type="ARBA" id="ARBA00004496"/>
    </source>
</evidence>
<feature type="binding site" evidence="18">
    <location>
        <position position="150"/>
    </location>
    <ligand>
        <name>NAD(+)</name>
        <dbReference type="ChEBI" id="CHEBI:57540"/>
    </ligand>
</feature>
<evidence type="ECO:0000313" key="22">
    <source>
        <dbReference type="Proteomes" id="UP000264883"/>
    </source>
</evidence>
<dbReference type="Proteomes" id="UP000264883">
    <property type="component" value="Chromosome"/>
</dbReference>
<evidence type="ECO:0000259" key="20">
    <source>
        <dbReference type="Pfam" id="PF24621"/>
    </source>
</evidence>